<dbReference type="Pfam" id="PF01774">
    <property type="entry name" value="UreD"/>
    <property type="match status" value="1"/>
</dbReference>
<dbReference type="PANTHER" id="PTHR33643:SF1">
    <property type="entry name" value="UREASE ACCESSORY PROTEIN D"/>
    <property type="match status" value="1"/>
</dbReference>
<name>A0A926EIY6_9FIRM</name>
<gene>
    <name evidence="3" type="primary">ureD</name>
    <name evidence="4" type="ORF">H8718_06980</name>
</gene>
<keyword evidence="2 3" id="KW-0143">Chaperone</keyword>
<organism evidence="4 5">
    <name type="scientific">Zhenhengia yiwuensis</name>
    <dbReference type="NCBI Taxonomy" id="2763666"/>
    <lineage>
        <taxon>Bacteria</taxon>
        <taxon>Bacillati</taxon>
        <taxon>Bacillota</taxon>
        <taxon>Clostridia</taxon>
        <taxon>Lachnospirales</taxon>
        <taxon>Lachnospiraceae</taxon>
        <taxon>Zhenhengia</taxon>
    </lineage>
</organism>
<dbReference type="PANTHER" id="PTHR33643">
    <property type="entry name" value="UREASE ACCESSORY PROTEIN D"/>
    <property type="match status" value="1"/>
</dbReference>
<keyword evidence="3" id="KW-0996">Nickel insertion</keyword>
<dbReference type="InterPro" id="IPR002669">
    <property type="entry name" value="UreD"/>
</dbReference>
<evidence type="ECO:0000313" key="5">
    <source>
        <dbReference type="Proteomes" id="UP000655830"/>
    </source>
</evidence>
<keyword evidence="3" id="KW-0963">Cytoplasm</keyword>
<evidence type="ECO:0000256" key="3">
    <source>
        <dbReference type="HAMAP-Rule" id="MF_01384"/>
    </source>
</evidence>
<comment type="subcellular location">
    <subcellularLocation>
        <location evidence="3">Cytoplasm</location>
    </subcellularLocation>
</comment>
<evidence type="ECO:0000313" key="4">
    <source>
        <dbReference type="EMBL" id="MBC8579267.1"/>
    </source>
</evidence>
<sequence length="276" mass="31464">MKEGLTGYLELGMQSKKGSYSAKTLLQKGASRISPAMYLDTSDIPCYFMLSLGGGFVAGDVYENKFTLEKDAKVILTTQSPNKIFKSPNQIPAIQKTFIHLEEGSQLEYISDSLIAYEDAYYVQDTRIDMTENASLVYIDGITSGWAPTGEKFKYEEVKLKTHIYMDGQPVVLDYLKLTPKSSTMQALGMLEEYTQFGTMMVIDSRITDSMIKEMRMYIEQLGKPVRYGLSTPQCNGFVLRVLGNLTQDIEKVIERCHDYIREQLYDIEPLRLRKY</sequence>
<comment type="subunit">
    <text evidence="3">UreD, UreF and UreG form a complex that acts as a GTP-hydrolysis-dependent molecular chaperone, activating the urease apoprotein by helping to assemble the nickel containing metallocenter of UreC. The UreE protein probably delivers the nickel.</text>
</comment>
<dbReference type="EMBL" id="JACRSY010000009">
    <property type="protein sequence ID" value="MBC8579267.1"/>
    <property type="molecule type" value="Genomic_DNA"/>
</dbReference>
<comment type="function">
    <text evidence="3">Required for maturation of urease via the functional incorporation of the urease nickel metallocenter.</text>
</comment>
<evidence type="ECO:0000256" key="2">
    <source>
        <dbReference type="ARBA" id="ARBA00023186"/>
    </source>
</evidence>
<keyword evidence="5" id="KW-1185">Reference proteome</keyword>
<evidence type="ECO:0000256" key="1">
    <source>
        <dbReference type="ARBA" id="ARBA00007177"/>
    </source>
</evidence>
<reference evidence="4" key="1">
    <citation type="submission" date="2020-08" db="EMBL/GenBank/DDBJ databases">
        <title>Genome public.</title>
        <authorList>
            <person name="Liu C."/>
            <person name="Sun Q."/>
        </authorList>
    </citation>
    <scope>NUCLEOTIDE SEQUENCE</scope>
    <source>
        <strain evidence="4">NSJ-12</strain>
    </source>
</reference>
<dbReference type="HAMAP" id="MF_01384">
    <property type="entry name" value="UreD"/>
    <property type="match status" value="1"/>
</dbReference>
<proteinExistence type="inferred from homology"/>
<protein>
    <recommendedName>
        <fullName evidence="3">Urease accessory protein UreD</fullName>
    </recommendedName>
</protein>
<comment type="caution">
    <text evidence="4">The sequence shown here is derived from an EMBL/GenBank/DDBJ whole genome shotgun (WGS) entry which is preliminary data.</text>
</comment>
<dbReference type="RefSeq" id="WP_249332400.1">
    <property type="nucleotide sequence ID" value="NZ_JACRSY010000009.1"/>
</dbReference>
<dbReference type="GO" id="GO:0016151">
    <property type="term" value="F:nickel cation binding"/>
    <property type="evidence" value="ECO:0007669"/>
    <property type="project" value="UniProtKB-UniRule"/>
</dbReference>
<dbReference type="GO" id="GO:0005737">
    <property type="term" value="C:cytoplasm"/>
    <property type="evidence" value="ECO:0007669"/>
    <property type="project" value="UniProtKB-SubCell"/>
</dbReference>
<dbReference type="Proteomes" id="UP000655830">
    <property type="component" value="Unassembled WGS sequence"/>
</dbReference>
<accession>A0A926EIY6</accession>
<dbReference type="AlphaFoldDB" id="A0A926EIY6"/>
<comment type="similarity">
    <text evidence="1 3">Belongs to the UreD family.</text>
</comment>